<dbReference type="PROSITE" id="PS50011">
    <property type="entry name" value="PROTEIN_KINASE_DOM"/>
    <property type="match status" value="1"/>
</dbReference>
<feature type="domain" description="Protein kinase" evidence="7">
    <location>
        <begin position="9"/>
        <end position="253"/>
    </location>
</feature>
<dbReference type="InterPro" id="IPR000719">
    <property type="entry name" value="Prot_kinase_dom"/>
</dbReference>
<dbReference type="SUPFAM" id="SSF56112">
    <property type="entry name" value="Protein kinase-like (PK-like)"/>
    <property type="match status" value="1"/>
</dbReference>
<evidence type="ECO:0000256" key="3">
    <source>
        <dbReference type="ARBA" id="ARBA00022679"/>
    </source>
</evidence>
<evidence type="ECO:0000256" key="6">
    <source>
        <dbReference type="ARBA" id="ARBA00022840"/>
    </source>
</evidence>
<keyword evidence="5 8" id="KW-0418">Kinase</keyword>
<evidence type="ECO:0000313" key="8">
    <source>
        <dbReference type="EMBL" id="MBA9004709.1"/>
    </source>
</evidence>
<dbReference type="GO" id="GO:0004674">
    <property type="term" value="F:protein serine/threonine kinase activity"/>
    <property type="evidence" value="ECO:0007669"/>
    <property type="project" value="UniProtKB-KW"/>
</dbReference>
<dbReference type="InterPro" id="IPR011009">
    <property type="entry name" value="Kinase-like_dom_sf"/>
</dbReference>
<comment type="caution">
    <text evidence="8">The sequence shown here is derived from an EMBL/GenBank/DDBJ whole genome shotgun (WGS) entry which is preliminary data.</text>
</comment>
<dbReference type="Proteomes" id="UP000539313">
    <property type="component" value="Unassembled WGS sequence"/>
</dbReference>
<name>A0A7W3R9J6_9ACTN</name>
<dbReference type="EC" id="2.7.11.1" evidence="1"/>
<gene>
    <name evidence="8" type="ORF">HNR21_003591</name>
</gene>
<evidence type="ECO:0000256" key="4">
    <source>
        <dbReference type="ARBA" id="ARBA00022741"/>
    </source>
</evidence>
<dbReference type="RefSeq" id="WP_220500200.1">
    <property type="nucleotide sequence ID" value="NZ_JACJII010000001.1"/>
</dbReference>
<keyword evidence="6" id="KW-0067">ATP-binding</keyword>
<dbReference type="EMBL" id="JACJII010000001">
    <property type="protein sequence ID" value="MBA9004709.1"/>
    <property type="molecule type" value="Genomic_DNA"/>
</dbReference>
<dbReference type="PANTHER" id="PTHR43289">
    <property type="entry name" value="MITOGEN-ACTIVATED PROTEIN KINASE KINASE KINASE 20-RELATED"/>
    <property type="match status" value="1"/>
</dbReference>
<dbReference type="CDD" id="cd14014">
    <property type="entry name" value="STKc_PknB_like"/>
    <property type="match status" value="1"/>
</dbReference>
<evidence type="ECO:0000313" key="9">
    <source>
        <dbReference type="Proteomes" id="UP000539313"/>
    </source>
</evidence>
<reference evidence="8 9" key="1">
    <citation type="submission" date="2020-08" db="EMBL/GenBank/DDBJ databases">
        <title>Sequencing the genomes of 1000 actinobacteria strains.</title>
        <authorList>
            <person name="Klenk H.-P."/>
        </authorList>
    </citation>
    <scope>NUCLEOTIDE SEQUENCE [LARGE SCALE GENOMIC DNA]</scope>
    <source>
        <strain evidence="8 9">DSM 45823</strain>
    </source>
</reference>
<keyword evidence="3 8" id="KW-0808">Transferase</keyword>
<keyword evidence="9" id="KW-1185">Reference proteome</keyword>
<dbReference type="PROSITE" id="PS00108">
    <property type="entry name" value="PROTEIN_KINASE_ST"/>
    <property type="match status" value="1"/>
</dbReference>
<evidence type="ECO:0000256" key="5">
    <source>
        <dbReference type="ARBA" id="ARBA00022777"/>
    </source>
</evidence>
<keyword evidence="2" id="KW-0723">Serine/threonine-protein kinase</keyword>
<dbReference type="GO" id="GO:0005524">
    <property type="term" value="F:ATP binding"/>
    <property type="evidence" value="ECO:0007669"/>
    <property type="project" value="UniProtKB-KW"/>
</dbReference>
<evidence type="ECO:0000256" key="1">
    <source>
        <dbReference type="ARBA" id="ARBA00012513"/>
    </source>
</evidence>
<sequence length="611" mass="62513">MAAWEVSGFREVRELGSGGQGRVVLAVHEESGAPVAIKYLPAQAGEEDRDRFRHEARMLGRVGSPHVARLYRLVESERGTAIVMEAVNGASLKEVLSHHGRLEPEAALTVLKGSLLGLAAAHAVGVVHRDYKPANVIVPADGRSKLIDFGIATPAGTASGAGTPYYMAPEQWRNEPASPATDVYAATCVFYECIAGRRPYPAADRMALMAQHATAPVPVDDVPEPLRPLVVRGMAKNAAERPPGAAAFVDELEQAARAAYGADWEDRGVRTLAATAVTLAALFPLVAAGLAAPAGAGLVGAATGAGAAAGAGGATGAGAAGTAAGVGGVAGAGGAGTAGAGGAGTGLLAGTGAKVATALAVTAAVAAGGVVYTVQNDDPPAAPPVVNVAATTRTHSANLPDINLVVQGAEYAVVSGLPDRAAQQRINQALRAPVDQAVADYRAHWQEVRPDLAAGGGPVGPPMRLNIKVSYGQRGPRLLSVRYMIENPVYAGGGISPRVKSVNVDLTRGRILTPADIFTPAALADDAALLSRRVPPPPPLGDGQVDCPFTPISGLRLIGGVAATGPMFASDRLVFTFRQREQCAGDRTREIPYPQLADLLKPEVLRLAQGR</sequence>
<dbReference type="AlphaFoldDB" id="A0A7W3R9J6"/>
<accession>A0A7W3R9J6</accession>
<organism evidence="8 9">
    <name type="scientific">Thermomonospora cellulosilytica</name>
    <dbReference type="NCBI Taxonomy" id="1411118"/>
    <lineage>
        <taxon>Bacteria</taxon>
        <taxon>Bacillati</taxon>
        <taxon>Actinomycetota</taxon>
        <taxon>Actinomycetes</taxon>
        <taxon>Streptosporangiales</taxon>
        <taxon>Thermomonosporaceae</taxon>
        <taxon>Thermomonospora</taxon>
    </lineage>
</organism>
<keyword evidence="4" id="KW-0547">Nucleotide-binding</keyword>
<proteinExistence type="predicted"/>
<dbReference type="InterPro" id="IPR008271">
    <property type="entry name" value="Ser/Thr_kinase_AS"/>
</dbReference>
<protein>
    <recommendedName>
        <fullName evidence="1">non-specific serine/threonine protein kinase</fullName>
        <ecNumber evidence="1">2.7.11.1</ecNumber>
    </recommendedName>
</protein>
<evidence type="ECO:0000256" key="2">
    <source>
        <dbReference type="ARBA" id="ARBA00022527"/>
    </source>
</evidence>
<dbReference type="Gene3D" id="1.10.510.10">
    <property type="entry name" value="Transferase(Phosphotransferase) domain 1"/>
    <property type="match status" value="1"/>
</dbReference>
<dbReference type="PANTHER" id="PTHR43289:SF6">
    <property type="entry name" value="SERINE_THREONINE-PROTEIN KINASE NEKL-3"/>
    <property type="match status" value="1"/>
</dbReference>
<evidence type="ECO:0000259" key="7">
    <source>
        <dbReference type="PROSITE" id="PS50011"/>
    </source>
</evidence>
<dbReference type="Pfam" id="PF00069">
    <property type="entry name" value="Pkinase"/>
    <property type="match status" value="1"/>
</dbReference>